<evidence type="ECO:0000256" key="1">
    <source>
        <dbReference type="SAM" id="MobiDB-lite"/>
    </source>
</evidence>
<accession>A0ABR5J5T5</accession>
<comment type="caution">
    <text evidence="2">The sequence shown here is derived from an EMBL/GenBank/DDBJ whole genome shotgun (WGS) entry which is preliminary data.</text>
</comment>
<reference evidence="2 3" key="1">
    <citation type="submission" date="2015-07" db="EMBL/GenBank/DDBJ databases">
        <authorList>
            <person name="Ju K.-S."/>
            <person name="Doroghazi J.R."/>
            <person name="Metcalf W.W."/>
        </authorList>
    </citation>
    <scope>NUCLEOTIDE SEQUENCE [LARGE SCALE GENOMIC DNA]</scope>
    <source>
        <strain evidence="2 3">NRRL B-3589</strain>
    </source>
</reference>
<sequence length="103" mass="10695">MRKKRPRGGTHEQQATVARRRTTRVRNRLAGSAAVVALAVLGAGAPGVLGEADDLHEAQRLVDLAKANRGAVALAHSLADERDAMTRFVAAGRATGTGGVTES</sequence>
<dbReference type="Proteomes" id="UP000037020">
    <property type="component" value="Unassembled WGS sequence"/>
</dbReference>
<feature type="non-terminal residue" evidence="2">
    <location>
        <position position="103"/>
    </location>
</feature>
<name>A0ABR5J5T5_9ACTN</name>
<dbReference type="EMBL" id="LGUT01001658">
    <property type="protein sequence ID" value="KOG88496.1"/>
    <property type="molecule type" value="Genomic_DNA"/>
</dbReference>
<evidence type="ECO:0008006" key="4">
    <source>
        <dbReference type="Google" id="ProtNLM"/>
    </source>
</evidence>
<organism evidence="2 3">
    <name type="scientific">Streptomyces varsoviensis</name>
    <dbReference type="NCBI Taxonomy" id="67373"/>
    <lineage>
        <taxon>Bacteria</taxon>
        <taxon>Bacillati</taxon>
        <taxon>Actinomycetota</taxon>
        <taxon>Actinomycetes</taxon>
        <taxon>Kitasatosporales</taxon>
        <taxon>Streptomycetaceae</taxon>
        <taxon>Streptomyces</taxon>
    </lineage>
</organism>
<keyword evidence="3" id="KW-1185">Reference proteome</keyword>
<gene>
    <name evidence="2" type="ORF">ADK38_19450</name>
</gene>
<evidence type="ECO:0000313" key="2">
    <source>
        <dbReference type="EMBL" id="KOG88496.1"/>
    </source>
</evidence>
<evidence type="ECO:0000313" key="3">
    <source>
        <dbReference type="Proteomes" id="UP000037020"/>
    </source>
</evidence>
<protein>
    <recommendedName>
        <fullName evidence="4">Histidine kinase</fullName>
    </recommendedName>
</protein>
<proteinExistence type="predicted"/>
<feature type="region of interest" description="Disordered" evidence="1">
    <location>
        <begin position="1"/>
        <end position="22"/>
    </location>
</feature>